<organism evidence="2 3">
    <name type="scientific">Massilia aerilata</name>
    <dbReference type="NCBI Taxonomy" id="453817"/>
    <lineage>
        <taxon>Bacteria</taxon>
        <taxon>Pseudomonadati</taxon>
        <taxon>Pseudomonadota</taxon>
        <taxon>Betaproteobacteria</taxon>
        <taxon>Burkholderiales</taxon>
        <taxon>Oxalobacteraceae</taxon>
        <taxon>Telluria group</taxon>
        <taxon>Massilia</taxon>
    </lineage>
</organism>
<feature type="compositionally biased region" description="Basic and acidic residues" evidence="1">
    <location>
        <begin position="1"/>
        <end position="14"/>
    </location>
</feature>
<keyword evidence="3" id="KW-1185">Reference proteome</keyword>
<gene>
    <name evidence="2" type="ORF">ACFPO9_24970</name>
</gene>
<reference evidence="3" key="1">
    <citation type="journal article" date="2019" name="Int. J. Syst. Evol. Microbiol.">
        <title>The Global Catalogue of Microorganisms (GCM) 10K type strain sequencing project: providing services to taxonomists for standard genome sequencing and annotation.</title>
        <authorList>
            <consortium name="The Broad Institute Genomics Platform"/>
            <consortium name="The Broad Institute Genome Sequencing Center for Infectious Disease"/>
            <person name="Wu L."/>
            <person name="Ma J."/>
        </authorList>
    </citation>
    <scope>NUCLEOTIDE SEQUENCE [LARGE SCALE GENOMIC DNA]</scope>
    <source>
        <strain evidence="3">CGMCC 4.5798</strain>
    </source>
</reference>
<evidence type="ECO:0000256" key="1">
    <source>
        <dbReference type="SAM" id="MobiDB-lite"/>
    </source>
</evidence>
<comment type="caution">
    <text evidence="2">The sequence shown here is derived from an EMBL/GenBank/DDBJ whole genome shotgun (WGS) entry which is preliminary data.</text>
</comment>
<sequence>MQTIDDAVKPENTPRKRGRPSTGKALSDADRQARRREKLKTVGKALLPPAVVSQEVEQALAKFIQFKDMTLGDALDRIVRDRLLRKRSGKRKRKEQTHG</sequence>
<dbReference type="EMBL" id="JBHSMZ010000024">
    <property type="protein sequence ID" value="MFC5551784.1"/>
    <property type="molecule type" value="Genomic_DNA"/>
</dbReference>
<name>A0ABW0S5L5_9BURK</name>
<evidence type="ECO:0000313" key="2">
    <source>
        <dbReference type="EMBL" id="MFC5551784.1"/>
    </source>
</evidence>
<feature type="region of interest" description="Disordered" evidence="1">
    <location>
        <begin position="1"/>
        <end position="37"/>
    </location>
</feature>
<dbReference type="Proteomes" id="UP001596086">
    <property type="component" value="Unassembled WGS sequence"/>
</dbReference>
<protein>
    <submittedName>
        <fullName evidence="2">Uncharacterized protein</fullName>
    </submittedName>
</protein>
<proteinExistence type="predicted"/>
<accession>A0ABW0S5L5</accession>
<evidence type="ECO:0000313" key="3">
    <source>
        <dbReference type="Proteomes" id="UP001596086"/>
    </source>
</evidence>